<sequence>MTSIRAHGQMDKAPDYESGDSRQKNIYQYATPQKNIYQYTTPQKNM</sequence>
<dbReference type="EMBL" id="CAJVPL010003546">
    <property type="protein sequence ID" value="CAG8634698.1"/>
    <property type="molecule type" value="Genomic_DNA"/>
</dbReference>
<feature type="compositionally biased region" description="Basic and acidic residues" evidence="1">
    <location>
        <begin position="8"/>
        <end position="23"/>
    </location>
</feature>
<keyword evidence="3" id="KW-1185">Reference proteome</keyword>
<organism evidence="2 3">
    <name type="scientific">Ambispora gerdemannii</name>
    <dbReference type="NCBI Taxonomy" id="144530"/>
    <lineage>
        <taxon>Eukaryota</taxon>
        <taxon>Fungi</taxon>
        <taxon>Fungi incertae sedis</taxon>
        <taxon>Mucoromycota</taxon>
        <taxon>Glomeromycotina</taxon>
        <taxon>Glomeromycetes</taxon>
        <taxon>Archaeosporales</taxon>
        <taxon>Ambisporaceae</taxon>
        <taxon>Ambispora</taxon>
    </lineage>
</organism>
<feature type="region of interest" description="Disordered" evidence="1">
    <location>
        <begin position="1"/>
        <end position="25"/>
    </location>
</feature>
<comment type="caution">
    <text evidence="2">The sequence shown here is derived from an EMBL/GenBank/DDBJ whole genome shotgun (WGS) entry which is preliminary data.</text>
</comment>
<name>A0A9N9DDX2_9GLOM</name>
<gene>
    <name evidence="2" type="ORF">AGERDE_LOCUS10692</name>
</gene>
<accession>A0A9N9DDX2</accession>
<proteinExistence type="predicted"/>
<reference evidence="2" key="1">
    <citation type="submission" date="2021-06" db="EMBL/GenBank/DDBJ databases">
        <authorList>
            <person name="Kallberg Y."/>
            <person name="Tangrot J."/>
            <person name="Rosling A."/>
        </authorList>
    </citation>
    <scope>NUCLEOTIDE SEQUENCE</scope>
    <source>
        <strain evidence="2">MT106</strain>
    </source>
</reference>
<evidence type="ECO:0000256" key="1">
    <source>
        <dbReference type="SAM" id="MobiDB-lite"/>
    </source>
</evidence>
<evidence type="ECO:0000313" key="2">
    <source>
        <dbReference type="EMBL" id="CAG8634698.1"/>
    </source>
</evidence>
<protein>
    <submittedName>
        <fullName evidence="2">1043_t:CDS:1</fullName>
    </submittedName>
</protein>
<dbReference type="Proteomes" id="UP000789831">
    <property type="component" value="Unassembled WGS sequence"/>
</dbReference>
<dbReference type="AlphaFoldDB" id="A0A9N9DDX2"/>
<evidence type="ECO:0000313" key="3">
    <source>
        <dbReference type="Proteomes" id="UP000789831"/>
    </source>
</evidence>